<proteinExistence type="predicted"/>
<organism evidence="2">
    <name type="scientific">freshwater metagenome</name>
    <dbReference type="NCBI Taxonomy" id="449393"/>
    <lineage>
        <taxon>unclassified sequences</taxon>
        <taxon>metagenomes</taxon>
        <taxon>ecological metagenomes</taxon>
    </lineage>
</organism>
<accession>A0A6J6LS05</accession>
<reference evidence="2" key="1">
    <citation type="submission" date="2020-05" db="EMBL/GenBank/DDBJ databases">
        <authorList>
            <person name="Chiriac C."/>
            <person name="Salcher M."/>
            <person name="Ghai R."/>
            <person name="Kavagutti S V."/>
        </authorList>
    </citation>
    <scope>NUCLEOTIDE SEQUENCE</scope>
</reference>
<evidence type="ECO:0000313" key="2">
    <source>
        <dbReference type="EMBL" id="CAB4663838.1"/>
    </source>
</evidence>
<dbReference type="EMBL" id="CAEZWJ010000073">
    <property type="protein sequence ID" value="CAB4663838.1"/>
    <property type="molecule type" value="Genomic_DNA"/>
</dbReference>
<feature type="region of interest" description="Disordered" evidence="1">
    <location>
        <begin position="1"/>
        <end position="41"/>
    </location>
</feature>
<protein>
    <submittedName>
        <fullName evidence="2">Unannotated protein</fullName>
    </submittedName>
</protein>
<dbReference type="AlphaFoldDB" id="A0A6J6LS05"/>
<evidence type="ECO:0000256" key="1">
    <source>
        <dbReference type="SAM" id="MobiDB-lite"/>
    </source>
</evidence>
<name>A0A6J6LS05_9ZZZZ</name>
<gene>
    <name evidence="2" type="ORF">UFOPK2214_01417</name>
</gene>
<feature type="compositionally biased region" description="Basic residues" evidence="1">
    <location>
        <begin position="22"/>
        <end position="32"/>
    </location>
</feature>
<sequence length="181" mass="21052">MHWFQRKTSSGRIQFQQQARLQRTRKSPRRRQQFLQAESPLQSWSAQHGHQHLPSAVLTSVAVQMAHAFVWHHRRIGKQTTQQSLQRFLLCTKSSVQTPASPLQTSSCSAVTPQSRRQQRMQAFLLKCHSQLAVAMQPLHRQTWIPSQYSSQHSMASATTCVQVMHFQQNSFCWRRLHCSH</sequence>
<feature type="compositionally biased region" description="Polar residues" evidence="1">
    <location>
        <begin position="1"/>
        <end position="21"/>
    </location>
</feature>